<protein>
    <recommendedName>
        <fullName evidence="3">Aminoglycoside phosphotransferase domain-containing protein</fullName>
    </recommendedName>
</protein>
<accession>A0A5N6TJD1</accession>
<dbReference type="AlphaFoldDB" id="A0A5N6TJD1"/>
<dbReference type="InterPro" id="IPR051035">
    <property type="entry name" value="Mito_inheritance_9"/>
</dbReference>
<keyword evidence="2" id="KW-1185">Reference proteome</keyword>
<dbReference type="PANTHER" id="PTHR36091:SF2">
    <property type="entry name" value="AMINOGLYCOSIDE PHOSPHOTRANSFERASE DOMAIN-CONTAINING PROTEIN"/>
    <property type="match status" value="1"/>
</dbReference>
<organism evidence="1 2">
    <name type="scientific">Aspergillus avenaceus</name>
    <dbReference type="NCBI Taxonomy" id="36643"/>
    <lineage>
        <taxon>Eukaryota</taxon>
        <taxon>Fungi</taxon>
        <taxon>Dikarya</taxon>
        <taxon>Ascomycota</taxon>
        <taxon>Pezizomycotina</taxon>
        <taxon>Eurotiomycetes</taxon>
        <taxon>Eurotiomycetidae</taxon>
        <taxon>Eurotiales</taxon>
        <taxon>Aspergillaceae</taxon>
        <taxon>Aspergillus</taxon>
        <taxon>Aspergillus subgen. Circumdati</taxon>
    </lineage>
</organism>
<evidence type="ECO:0000313" key="2">
    <source>
        <dbReference type="Proteomes" id="UP000325780"/>
    </source>
</evidence>
<evidence type="ECO:0008006" key="3">
    <source>
        <dbReference type="Google" id="ProtNLM"/>
    </source>
</evidence>
<dbReference type="GO" id="GO:0005739">
    <property type="term" value="C:mitochondrion"/>
    <property type="evidence" value="ECO:0007669"/>
    <property type="project" value="TreeGrafter"/>
</dbReference>
<dbReference type="EMBL" id="ML742259">
    <property type="protein sequence ID" value="KAE8146478.1"/>
    <property type="molecule type" value="Genomic_DNA"/>
</dbReference>
<gene>
    <name evidence="1" type="ORF">BDV25DRAFT_143648</name>
</gene>
<dbReference type="Proteomes" id="UP000325780">
    <property type="component" value="Unassembled WGS sequence"/>
</dbReference>
<reference evidence="1 2" key="1">
    <citation type="submission" date="2019-04" db="EMBL/GenBank/DDBJ databases">
        <title>Friends and foes A comparative genomics study of 23 Aspergillus species from section Flavi.</title>
        <authorList>
            <consortium name="DOE Joint Genome Institute"/>
            <person name="Kjaerbolling I."/>
            <person name="Vesth T."/>
            <person name="Frisvad J.C."/>
            <person name="Nybo J.L."/>
            <person name="Theobald S."/>
            <person name="Kildgaard S."/>
            <person name="Isbrandt T."/>
            <person name="Kuo A."/>
            <person name="Sato A."/>
            <person name="Lyhne E.K."/>
            <person name="Kogle M.E."/>
            <person name="Wiebenga A."/>
            <person name="Kun R.S."/>
            <person name="Lubbers R.J."/>
            <person name="Makela M.R."/>
            <person name="Barry K."/>
            <person name="Chovatia M."/>
            <person name="Clum A."/>
            <person name="Daum C."/>
            <person name="Haridas S."/>
            <person name="He G."/>
            <person name="LaButti K."/>
            <person name="Lipzen A."/>
            <person name="Mondo S."/>
            <person name="Riley R."/>
            <person name="Salamov A."/>
            <person name="Simmons B.A."/>
            <person name="Magnuson J.K."/>
            <person name="Henrissat B."/>
            <person name="Mortensen U.H."/>
            <person name="Larsen T.O."/>
            <person name="Devries R.P."/>
            <person name="Grigoriev I.V."/>
            <person name="Machida M."/>
            <person name="Baker S.E."/>
            <person name="Andersen M.R."/>
        </authorList>
    </citation>
    <scope>NUCLEOTIDE SEQUENCE [LARGE SCALE GENOMIC DNA]</scope>
    <source>
        <strain evidence="1 2">IBT 18842</strain>
    </source>
</reference>
<name>A0A5N6TJD1_ASPAV</name>
<dbReference type="OrthoDB" id="2968323at2759"/>
<evidence type="ECO:0000313" key="1">
    <source>
        <dbReference type="EMBL" id="KAE8146478.1"/>
    </source>
</evidence>
<dbReference type="InterPro" id="IPR011009">
    <property type="entry name" value="Kinase-like_dom_sf"/>
</dbReference>
<proteinExistence type="predicted"/>
<dbReference type="PANTHER" id="PTHR36091">
    <property type="entry name" value="ALTERED INHERITANCE OF MITOCHONDRIA PROTEIN 9, MITOCHONDRIAL"/>
    <property type="match status" value="1"/>
</dbReference>
<sequence length="304" mass="35117">MRSSSTIPADGLVVDSAFWDKERCDMDIDRGPWTPAVDYIKALALGEIAWIQRYAKPRTPDDPLYVSNSQNIPSGHISLLQKYLFVAPYLLPQEEDILGPILWHPDLCTPNIFVNDRGNITSIINWHSTWAGPLFLEGRHPHFLQYYGEIMLRLPKDFRQLDTSTQAGLREQATKSILVYLYERYMTNINPTLHRVFVYPNGLTLSDPVRFAGSTWEDILPLQESLMRVVTKWDSINDTVKCPIHFPPEDRCKHYEEGEGWNEIQDFWDTMTGILEKDSWTSHETYDRAREIFAKLQAPAPTDS</sequence>
<dbReference type="SUPFAM" id="SSF56112">
    <property type="entry name" value="Protein kinase-like (PK-like)"/>
    <property type="match status" value="1"/>
</dbReference>